<keyword evidence="4" id="KW-0808">Transferase</keyword>
<evidence type="ECO:0000313" key="5">
    <source>
        <dbReference type="Proteomes" id="UP001604002"/>
    </source>
</evidence>
<dbReference type="SMART" id="SM00065">
    <property type="entry name" value="GAF"/>
    <property type="match status" value="1"/>
</dbReference>
<protein>
    <recommendedName>
        <fullName evidence="1">diguanylate cyclase</fullName>
        <ecNumber evidence="1">2.7.7.65</ecNumber>
    </recommendedName>
</protein>
<comment type="catalytic activity">
    <reaction evidence="2">
        <text>2 GTP = 3',3'-c-di-GMP + 2 diphosphate</text>
        <dbReference type="Rhea" id="RHEA:24898"/>
        <dbReference type="ChEBI" id="CHEBI:33019"/>
        <dbReference type="ChEBI" id="CHEBI:37565"/>
        <dbReference type="ChEBI" id="CHEBI:58805"/>
        <dbReference type="EC" id="2.7.7.65"/>
    </reaction>
</comment>
<keyword evidence="4" id="KW-0548">Nucleotidyltransferase</keyword>
<evidence type="ECO:0000259" key="3">
    <source>
        <dbReference type="PROSITE" id="PS50887"/>
    </source>
</evidence>
<sequence>MRILDACGIMDVTPDERFDRVTRLASRFYEADVAFIGLVDGQFQSLISLNSDALGRNVPRRDSVCNMIVESGRPLVVGDLKTDPRLAGHPLVPHLALHFYAGVPLIAEPDLVLGTLCVMKREPGDQESFDLAPLLDLAAIATNEIAQWKLNLELKQMSEIDSLTGLPNRRIFDDAFERAIRRTRRTAQPVSVLMVDIDHFKALNDLAGHQMGDRVLGQLGQLLASTPRRPLDTLARIGGEEFALILPDTDPAGAKMVAEALLETLRQAEILHPAGGFVSASIGGASQRGAEASASALYLAADMALYDAKRGGRDRYCDQLASPV</sequence>
<reference evidence="4 5" key="1">
    <citation type="submission" date="2024-02" db="EMBL/GenBank/DDBJ databases">
        <title>Expansion and revision of Xanthobacter and proposal of Roseixanthobacter gen. nov.</title>
        <authorList>
            <person name="Soltysiak M.P.M."/>
            <person name="Jalihal A."/>
            <person name="Ory A."/>
            <person name="Chrisophersen C."/>
            <person name="Lee A.D."/>
            <person name="Boulton J."/>
            <person name="Springer M."/>
        </authorList>
    </citation>
    <scope>NUCLEOTIDE SEQUENCE [LARGE SCALE GENOMIC DNA]</scope>
    <source>
        <strain evidence="4 5">23A</strain>
    </source>
</reference>
<accession>A0ABW6ZWJ0</accession>
<dbReference type="Gene3D" id="3.30.450.40">
    <property type="match status" value="1"/>
</dbReference>
<dbReference type="Gene3D" id="3.30.70.270">
    <property type="match status" value="1"/>
</dbReference>
<dbReference type="InterPro" id="IPR050469">
    <property type="entry name" value="Diguanylate_Cyclase"/>
</dbReference>
<evidence type="ECO:0000256" key="2">
    <source>
        <dbReference type="ARBA" id="ARBA00034247"/>
    </source>
</evidence>
<dbReference type="Pfam" id="PF00990">
    <property type="entry name" value="GGDEF"/>
    <property type="match status" value="1"/>
</dbReference>
<dbReference type="SMART" id="SM00267">
    <property type="entry name" value="GGDEF"/>
    <property type="match status" value="1"/>
</dbReference>
<dbReference type="RefSeq" id="WP_393992089.1">
    <property type="nucleotide sequence ID" value="NZ_JBAFVH010000004.1"/>
</dbReference>
<gene>
    <name evidence="4" type="ORF">V5F32_08410</name>
</gene>
<dbReference type="InterPro" id="IPR029787">
    <property type="entry name" value="Nucleotide_cyclase"/>
</dbReference>
<dbReference type="InterPro" id="IPR029016">
    <property type="entry name" value="GAF-like_dom_sf"/>
</dbReference>
<proteinExistence type="predicted"/>
<keyword evidence="5" id="KW-1185">Reference proteome</keyword>
<dbReference type="InterPro" id="IPR000160">
    <property type="entry name" value="GGDEF_dom"/>
</dbReference>
<dbReference type="GO" id="GO:0052621">
    <property type="term" value="F:diguanylate cyclase activity"/>
    <property type="evidence" value="ECO:0007669"/>
    <property type="project" value="UniProtKB-EC"/>
</dbReference>
<dbReference type="PROSITE" id="PS50887">
    <property type="entry name" value="GGDEF"/>
    <property type="match status" value="1"/>
</dbReference>
<dbReference type="EC" id="2.7.7.65" evidence="1"/>
<dbReference type="NCBIfam" id="TIGR00254">
    <property type="entry name" value="GGDEF"/>
    <property type="match status" value="1"/>
</dbReference>
<feature type="domain" description="GGDEF" evidence="3">
    <location>
        <begin position="188"/>
        <end position="321"/>
    </location>
</feature>
<organism evidence="4 5">
    <name type="scientific">Xanthobacter oligotrophicus</name>
    <dbReference type="NCBI Taxonomy" id="2607286"/>
    <lineage>
        <taxon>Bacteria</taxon>
        <taxon>Pseudomonadati</taxon>
        <taxon>Pseudomonadota</taxon>
        <taxon>Alphaproteobacteria</taxon>
        <taxon>Hyphomicrobiales</taxon>
        <taxon>Xanthobacteraceae</taxon>
        <taxon>Xanthobacter</taxon>
    </lineage>
</organism>
<dbReference type="PANTHER" id="PTHR45138">
    <property type="entry name" value="REGULATORY COMPONENTS OF SENSORY TRANSDUCTION SYSTEM"/>
    <property type="match status" value="1"/>
</dbReference>
<dbReference type="Pfam" id="PF13185">
    <property type="entry name" value="GAF_2"/>
    <property type="match status" value="1"/>
</dbReference>
<dbReference type="SUPFAM" id="SSF55781">
    <property type="entry name" value="GAF domain-like"/>
    <property type="match status" value="1"/>
</dbReference>
<dbReference type="Proteomes" id="UP001604002">
    <property type="component" value="Unassembled WGS sequence"/>
</dbReference>
<dbReference type="EMBL" id="JBAFVH010000004">
    <property type="protein sequence ID" value="MFG1372182.1"/>
    <property type="molecule type" value="Genomic_DNA"/>
</dbReference>
<evidence type="ECO:0000313" key="4">
    <source>
        <dbReference type="EMBL" id="MFG1372182.1"/>
    </source>
</evidence>
<dbReference type="CDD" id="cd01949">
    <property type="entry name" value="GGDEF"/>
    <property type="match status" value="1"/>
</dbReference>
<dbReference type="InterPro" id="IPR043128">
    <property type="entry name" value="Rev_trsase/Diguanyl_cyclase"/>
</dbReference>
<evidence type="ECO:0000256" key="1">
    <source>
        <dbReference type="ARBA" id="ARBA00012528"/>
    </source>
</evidence>
<dbReference type="SUPFAM" id="SSF55073">
    <property type="entry name" value="Nucleotide cyclase"/>
    <property type="match status" value="1"/>
</dbReference>
<dbReference type="PANTHER" id="PTHR45138:SF9">
    <property type="entry name" value="DIGUANYLATE CYCLASE DGCM-RELATED"/>
    <property type="match status" value="1"/>
</dbReference>
<comment type="caution">
    <text evidence="4">The sequence shown here is derived from an EMBL/GenBank/DDBJ whole genome shotgun (WGS) entry which is preliminary data.</text>
</comment>
<dbReference type="InterPro" id="IPR003018">
    <property type="entry name" value="GAF"/>
</dbReference>
<name>A0ABW6ZWJ0_9HYPH</name>